<sequence length="128" mass="15079">MKKFCLIGLFAFIFASCQESLEDRCAREAREYTKKNCPAKLDKNINIDSLTFERETHTLHYYYTLTGIADREGVMEEIGGEQILKENLKNSTAMKTYKDNHYRFTYTYRSEKDPSKILMEVTLTDKDY</sequence>
<dbReference type="PROSITE" id="PS51257">
    <property type="entry name" value="PROKAR_LIPOPROTEIN"/>
    <property type="match status" value="1"/>
</dbReference>
<name>A0A1H5VXN9_XYLRU</name>
<protein>
    <recommendedName>
        <fullName evidence="3">Lipoprotein</fullName>
    </recommendedName>
</protein>
<organism evidence="1 2">
    <name type="scientific">Xylanibacter ruminicola</name>
    <name type="common">Prevotella ruminicola</name>
    <dbReference type="NCBI Taxonomy" id="839"/>
    <lineage>
        <taxon>Bacteria</taxon>
        <taxon>Pseudomonadati</taxon>
        <taxon>Bacteroidota</taxon>
        <taxon>Bacteroidia</taxon>
        <taxon>Bacteroidales</taxon>
        <taxon>Prevotellaceae</taxon>
        <taxon>Xylanibacter</taxon>
    </lineage>
</organism>
<reference evidence="1 2" key="1">
    <citation type="submission" date="2016-10" db="EMBL/GenBank/DDBJ databases">
        <authorList>
            <person name="de Groot N.N."/>
        </authorList>
    </citation>
    <scope>NUCLEOTIDE SEQUENCE [LARGE SCALE GENOMIC DNA]</scope>
    <source>
        <strain evidence="1 2">AR32</strain>
    </source>
</reference>
<dbReference type="Proteomes" id="UP000236735">
    <property type="component" value="Unassembled WGS sequence"/>
</dbReference>
<dbReference type="GeneID" id="32573361"/>
<proteinExistence type="predicted"/>
<dbReference type="EMBL" id="FNUV01000005">
    <property type="protein sequence ID" value="SEF92024.1"/>
    <property type="molecule type" value="Genomic_DNA"/>
</dbReference>
<dbReference type="AlphaFoldDB" id="A0A1H5VXN9"/>
<dbReference type="RefSeq" id="WP_036912143.1">
    <property type="nucleotide sequence ID" value="NZ_FNUV01000005.1"/>
</dbReference>
<evidence type="ECO:0000313" key="2">
    <source>
        <dbReference type="Proteomes" id="UP000236735"/>
    </source>
</evidence>
<accession>A0A1H5VXN9</accession>
<gene>
    <name evidence="1" type="ORF">SAMN05216354_2116</name>
</gene>
<evidence type="ECO:0000313" key="1">
    <source>
        <dbReference type="EMBL" id="SEF92024.1"/>
    </source>
</evidence>
<evidence type="ECO:0008006" key="3">
    <source>
        <dbReference type="Google" id="ProtNLM"/>
    </source>
</evidence>